<dbReference type="GeneID" id="106813764"/>
<keyword evidence="7" id="KW-0675">Receptor</keyword>
<evidence type="ECO:0000256" key="9">
    <source>
        <dbReference type="SAM" id="Phobius"/>
    </source>
</evidence>
<protein>
    <submittedName>
        <fullName evidence="12">Alpha-1B adrenergic receptor-like</fullName>
    </submittedName>
</protein>
<sequence>MATGNRSLGNGSTDDVAALATSGDVALAALVGALVVCVILLSVVSNCVVLLTVYVEPSLRVAASAYIVSLALADLLIAALVLPLPLPAAGRALGDRLLGPHYCLAWSVLNALCCAASSWSVVVISIYRYLAISRALQYPHGCTMRTSVVVIAGVWILSAAISLPPLFGFGIRFLLLL</sequence>
<evidence type="ECO:0000313" key="12">
    <source>
        <dbReference type="RefSeq" id="XP_014673471.1"/>
    </source>
</evidence>
<dbReference type="Gene3D" id="1.20.1070.10">
    <property type="entry name" value="Rhodopsin 7-helix transmembrane proteins"/>
    <property type="match status" value="1"/>
</dbReference>
<dbReference type="SUPFAM" id="SSF81321">
    <property type="entry name" value="Family A G protein-coupled receptor-like"/>
    <property type="match status" value="1"/>
</dbReference>
<dbReference type="Pfam" id="PF00001">
    <property type="entry name" value="7tm_1"/>
    <property type="match status" value="1"/>
</dbReference>
<evidence type="ECO:0000259" key="10">
    <source>
        <dbReference type="PROSITE" id="PS50262"/>
    </source>
</evidence>
<dbReference type="PROSITE" id="PS50262">
    <property type="entry name" value="G_PROTEIN_RECEP_F1_2"/>
    <property type="match status" value="1"/>
</dbReference>
<evidence type="ECO:0000256" key="4">
    <source>
        <dbReference type="ARBA" id="ARBA00022989"/>
    </source>
</evidence>
<evidence type="ECO:0000256" key="7">
    <source>
        <dbReference type="ARBA" id="ARBA00023170"/>
    </source>
</evidence>
<dbReference type="Proteomes" id="UP000695022">
    <property type="component" value="Unplaced"/>
</dbReference>
<keyword evidence="6 9" id="KW-0472">Membrane</keyword>
<feature type="domain" description="G-protein coupled receptors family 1 profile" evidence="10">
    <location>
        <begin position="45"/>
        <end position="177"/>
    </location>
</feature>
<organism evidence="11 12">
    <name type="scientific">Priapulus caudatus</name>
    <name type="common">Priapulid worm</name>
    <dbReference type="NCBI Taxonomy" id="37621"/>
    <lineage>
        <taxon>Eukaryota</taxon>
        <taxon>Metazoa</taxon>
        <taxon>Ecdysozoa</taxon>
        <taxon>Scalidophora</taxon>
        <taxon>Priapulida</taxon>
        <taxon>Priapulimorpha</taxon>
        <taxon>Priapulimorphida</taxon>
        <taxon>Priapulidae</taxon>
        <taxon>Priapulus</taxon>
    </lineage>
</organism>
<evidence type="ECO:0000256" key="2">
    <source>
        <dbReference type="ARBA" id="ARBA00022475"/>
    </source>
</evidence>
<evidence type="ECO:0000313" key="11">
    <source>
        <dbReference type="Proteomes" id="UP000695022"/>
    </source>
</evidence>
<evidence type="ECO:0000256" key="8">
    <source>
        <dbReference type="ARBA" id="ARBA00023224"/>
    </source>
</evidence>
<dbReference type="InterPro" id="IPR017452">
    <property type="entry name" value="GPCR_Rhodpsn_7TM"/>
</dbReference>
<dbReference type="PANTHER" id="PTHR24248">
    <property type="entry name" value="ADRENERGIC RECEPTOR-RELATED G-PROTEIN COUPLED RECEPTOR"/>
    <property type="match status" value="1"/>
</dbReference>
<keyword evidence="2" id="KW-1003">Cell membrane</keyword>
<keyword evidence="11" id="KW-1185">Reference proteome</keyword>
<proteinExistence type="predicted"/>
<reference evidence="12" key="1">
    <citation type="submission" date="2025-08" db="UniProtKB">
        <authorList>
            <consortium name="RefSeq"/>
        </authorList>
    </citation>
    <scope>IDENTIFICATION</scope>
</reference>
<feature type="transmembrane region" description="Helical" evidence="9">
    <location>
        <begin position="104"/>
        <end position="127"/>
    </location>
</feature>
<keyword evidence="3 9" id="KW-0812">Transmembrane</keyword>
<evidence type="ECO:0000256" key="5">
    <source>
        <dbReference type="ARBA" id="ARBA00023040"/>
    </source>
</evidence>
<keyword evidence="8" id="KW-0807">Transducer</keyword>
<feature type="transmembrane region" description="Helical" evidence="9">
    <location>
        <begin position="25"/>
        <end position="51"/>
    </location>
</feature>
<evidence type="ECO:0000256" key="1">
    <source>
        <dbReference type="ARBA" id="ARBA00004651"/>
    </source>
</evidence>
<dbReference type="PANTHER" id="PTHR24248:SF72">
    <property type="entry name" value="G-PROTEIN COUPLED RECEPTORS FAMILY 1 PROFILE DOMAIN-CONTAINING PROTEIN"/>
    <property type="match status" value="1"/>
</dbReference>
<keyword evidence="4 9" id="KW-1133">Transmembrane helix</keyword>
<evidence type="ECO:0000256" key="3">
    <source>
        <dbReference type="ARBA" id="ARBA00022692"/>
    </source>
</evidence>
<feature type="transmembrane region" description="Helical" evidence="9">
    <location>
        <begin position="148"/>
        <end position="175"/>
    </location>
</feature>
<evidence type="ECO:0000256" key="6">
    <source>
        <dbReference type="ARBA" id="ARBA00023136"/>
    </source>
</evidence>
<accession>A0ABM1EMQ0</accession>
<dbReference type="PRINTS" id="PR00237">
    <property type="entry name" value="GPCRRHODOPSN"/>
</dbReference>
<dbReference type="InterPro" id="IPR000276">
    <property type="entry name" value="GPCR_Rhodpsn"/>
</dbReference>
<name>A0ABM1EMQ0_PRICU</name>
<gene>
    <name evidence="12" type="primary">LOC106813764</name>
</gene>
<keyword evidence="5" id="KW-0297">G-protein coupled receptor</keyword>
<feature type="transmembrane region" description="Helical" evidence="9">
    <location>
        <begin position="63"/>
        <end position="84"/>
    </location>
</feature>
<comment type="subcellular location">
    <subcellularLocation>
        <location evidence="1">Cell membrane</location>
        <topology evidence="1">Multi-pass membrane protein</topology>
    </subcellularLocation>
</comment>
<dbReference type="RefSeq" id="XP_014673471.1">
    <property type="nucleotide sequence ID" value="XM_014817985.1"/>
</dbReference>